<comment type="caution">
    <text evidence="17">The sequence shown here is derived from an EMBL/GenBank/DDBJ whole genome shotgun (WGS) entry which is preliminary data.</text>
</comment>
<evidence type="ECO:0000256" key="8">
    <source>
        <dbReference type="ARBA" id="ARBA00023277"/>
    </source>
</evidence>
<keyword evidence="3" id="KW-0964">Secreted</keyword>
<dbReference type="GO" id="GO:0000272">
    <property type="term" value="P:polysaccharide catabolic process"/>
    <property type="evidence" value="ECO:0007669"/>
    <property type="project" value="UniProtKB-KW"/>
</dbReference>
<dbReference type="GO" id="GO:0047911">
    <property type="term" value="F:galacturan 1,4-alpha-galacturonidase activity"/>
    <property type="evidence" value="ECO:0007669"/>
    <property type="project" value="UniProtKB-EC"/>
</dbReference>
<feature type="signal peptide" evidence="16">
    <location>
        <begin position="1"/>
        <end position="23"/>
    </location>
</feature>
<evidence type="ECO:0000256" key="5">
    <source>
        <dbReference type="ARBA" id="ARBA00022801"/>
    </source>
</evidence>
<dbReference type="InterPro" id="IPR011050">
    <property type="entry name" value="Pectin_lyase_fold/virulence"/>
</dbReference>
<keyword evidence="7" id="KW-0325">Glycoprotein</keyword>
<evidence type="ECO:0000256" key="4">
    <source>
        <dbReference type="ARBA" id="ARBA00022729"/>
    </source>
</evidence>
<evidence type="ECO:0000313" key="17">
    <source>
        <dbReference type="EMBL" id="ROW08059.1"/>
    </source>
</evidence>
<proteinExistence type="inferred from homology"/>
<name>A0A423WX48_9PEZI</name>
<dbReference type="PANTHER" id="PTHR31736">
    <property type="match status" value="1"/>
</dbReference>
<dbReference type="GO" id="GO:0071555">
    <property type="term" value="P:cell wall organization"/>
    <property type="evidence" value="ECO:0007669"/>
    <property type="project" value="UniProtKB-KW"/>
</dbReference>
<evidence type="ECO:0000256" key="16">
    <source>
        <dbReference type="SAM" id="SignalP"/>
    </source>
</evidence>
<dbReference type="SUPFAM" id="SSF51126">
    <property type="entry name" value="Pectin lyase-like"/>
    <property type="match status" value="1"/>
</dbReference>
<gene>
    <name evidence="17" type="ORF">VPNG_06050</name>
</gene>
<keyword evidence="6" id="KW-1015">Disulfide bond</keyword>
<comment type="similarity">
    <text evidence="2 15">Belongs to the glycosyl hydrolase 28 family.</text>
</comment>
<keyword evidence="8" id="KW-0119">Carbohydrate metabolism</keyword>
<comment type="subcellular location">
    <subcellularLocation>
        <location evidence="1">Secreted</location>
    </subcellularLocation>
</comment>
<dbReference type="EC" id="3.2.1.67" evidence="13"/>
<evidence type="ECO:0000256" key="11">
    <source>
        <dbReference type="ARBA" id="ARBA00023326"/>
    </source>
</evidence>
<feature type="chain" id="PRO_5019102539" description="galacturonan 1,4-alpha-galacturonidase" evidence="16">
    <location>
        <begin position="24"/>
        <end position="437"/>
    </location>
</feature>
<comment type="catalytic activity">
    <reaction evidence="14">
        <text>[(1-&gt;4)-alpha-D-galacturonosyl](n) + H2O = alpha-D-galacturonate + [(1-&gt;4)-alpha-D-galacturonosyl](n-1)</text>
        <dbReference type="Rhea" id="RHEA:14117"/>
        <dbReference type="Rhea" id="RHEA-COMP:14570"/>
        <dbReference type="Rhea" id="RHEA-COMP:14572"/>
        <dbReference type="ChEBI" id="CHEBI:15377"/>
        <dbReference type="ChEBI" id="CHEBI:58658"/>
        <dbReference type="ChEBI" id="CHEBI:140523"/>
        <dbReference type="EC" id="3.2.1.67"/>
    </reaction>
</comment>
<evidence type="ECO:0000256" key="1">
    <source>
        <dbReference type="ARBA" id="ARBA00004613"/>
    </source>
</evidence>
<protein>
    <recommendedName>
        <fullName evidence="13">galacturonan 1,4-alpha-galacturonidase</fullName>
        <ecNumber evidence="13">3.2.1.67</ecNumber>
    </recommendedName>
</protein>
<dbReference type="EMBL" id="LKEB01000036">
    <property type="protein sequence ID" value="ROW08059.1"/>
    <property type="molecule type" value="Genomic_DNA"/>
</dbReference>
<dbReference type="Pfam" id="PF00295">
    <property type="entry name" value="Glyco_hydro_28"/>
    <property type="match status" value="1"/>
</dbReference>
<dbReference type="AlphaFoldDB" id="A0A423WX48"/>
<keyword evidence="4 16" id="KW-0732">Signal</keyword>
<dbReference type="GO" id="GO:0004650">
    <property type="term" value="F:polygalacturonase activity"/>
    <property type="evidence" value="ECO:0007669"/>
    <property type="project" value="InterPro"/>
</dbReference>
<keyword evidence="18" id="KW-1185">Reference proteome</keyword>
<evidence type="ECO:0000256" key="3">
    <source>
        <dbReference type="ARBA" id="ARBA00022525"/>
    </source>
</evidence>
<sequence>MAPMFSNLLFGLLGLSSLVSSAAFMPTIPPRSPATSGKNCTLTPLGSGQDDVPQILEAFENCNNGGTVVFPENSTFYIAQKLNPVINDVKIDWKGTWLFSDDLDYWRNNSYPVAFQNHAAGFVITGERIHIDGYGTGKINGSGNTWYTAEAGDSQPGRPMPFVFWNVTDVLVEHFTVTQSPLWSINIMNGTTMWFDDILVNNTALDAPYGTNWVQNTDGFDTMDVNNVRLTNFVYQGGDDAIAIKPRSYNLYLQNITIHGGNGVAIGSLGQYLEDSSAANIIVKDVNVLIHNKDMHNAAYIKTWVGELVPTDDYESDYKPRGGGWGTIQNILFENFHVEGAAIGPSITQSSGNNGSYAGTSNMLIRNIAYVNFTGYLDSTDGNRTAQVSCSTRNPCYNIDFRNITLEPTEGAAVEGAVGKCSYISPGGVHGITGSGC</sequence>
<dbReference type="InParanoid" id="A0A423WX48"/>
<dbReference type="InterPro" id="IPR000743">
    <property type="entry name" value="Glyco_hydro_28"/>
</dbReference>
<evidence type="ECO:0000256" key="12">
    <source>
        <dbReference type="ARBA" id="ARBA00037312"/>
    </source>
</evidence>
<keyword evidence="9 15" id="KW-0326">Glycosidase</keyword>
<dbReference type="GO" id="GO:0005576">
    <property type="term" value="C:extracellular region"/>
    <property type="evidence" value="ECO:0007669"/>
    <property type="project" value="UniProtKB-SubCell"/>
</dbReference>
<accession>A0A423WX48</accession>
<dbReference type="Gene3D" id="2.160.20.10">
    <property type="entry name" value="Single-stranded right-handed beta-helix, Pectin lyase-like"/>
    <property type="match status" value="1"/>
</dbReference>
<evidence type="ECO:0000256" key="7">
    <source>
        <dbReference type="ARBA" id="ARBA00023180"/>
    </source>
</evidence>
<dbReference type="Proteomes" id="UP000285146">
    <property type="component" value="Unassembled WGS sequence"/>
</dbReference>
<keyword evidence="5 15" id="KW-0378">Hydrolase</keyword>
<dbReference type="InterPro" id="IPR012334">
    <property type="entry name" value="Pectin_lyas_fold"/>
</dbReference>
<evidence type="ECO:0000256" key="13">
    <source>
        <dbReference type="ARBA" id="ARBA00038933"/>
    </source>
</evidence>
<organism evidence="17 18">
    <name type="scientific">Cytospora leucostoma</name>
    <dbReference type="NCBI Taxonomy" id="1230097"/>
    <lineage>
        <taxon>Eukaryota</taxon>
        <taxon>Fungi</taxon>
        <taxon>Dikarya</taxon>
        <taxon>Ascomycota</taxon>
        <taxon>Pezizomycotina</taxon>
        <taxon>Sordariomycetes</taxon>
        <taxon>Sordariomycetidae</taxon>
        <taxon>Diaporthales</taxon>
        <taxon>Cytosporaceae</taxon>
        <taxon>Cytospora</taxon>
    </lineage>
</organism>
<dbReference type="STRING" id="1230097.A0A423WX48"/>
<dbReference type="PANTHER" id="PTHR31736:SF12">
    <property type="entry name" value="EXO-POLYGALACTURONASE, PUTATIVE-RELATED"/>
    <property type="match status" value="1"/>
</dbReference>
<evidence type="ECO:0000256" key="6">
    <source>
        <dbReference type="ARBA" id="ARBA00023157"/>
    </source>
</evidence>
<evidence type="ECO:0000256" key="14">
    <source>
        <dbReference type="ARBA" id="ARBA00048766"/>
    </source>
</evidence>
<dbReference type="OrthoDB" id="187139at2759"/>
<evidence type="ECO:0000256" key="10">
    <source>
        <dbReference type="ARBA" id="ARBA00023316"/>
    </source>
</evidence>
<evidence type="ECO:0000256" key="9">
    <source>
        <dbReference type="ARBA" id="ARBA00023295"/>
    </source>
</evidence>
<evidence type="ECO:0000313" key="18">
    <source>
        <dbReference type="Proteomes" id="UP000285146"/>
    </source>
</evidence>
<evidence type="ECO:0000256" key="15">
    <source>
        <dbReference type="RuleBase" id="RU361169"/>
    </source>
</evidence>
<keyword evidence="11" id="KW-0624">Polysaccharide degradation</keyword>
<evidence type="ECO:0000256" key="2">
    <source>
        <dbReference type="ARBA" id="ARBA00008834"/>
    </source>
</evidence>
<keyword evidence="10" id="KW-0961">Cell wall biogenesis/degradation</keyword>
<reference evidence="17 18" key="1">
    <citation type="submission" date="2015-09" db="EMBL/GenBank/DDBJ databases">
        <title>Host preference determinants of Valsa canker pathogens revealed by comparative genomics.</title>
        <authorList>
            <person name="Yin Z."/>
            <person name="Huang L."/>
        </authorList>
    </citation>
    <scope>NUCLEOTIDE SEQUENCE [LARGE SCALE GENOMIC DNA]</scope>
    <source>
        <strain evidence="17 18">SXYLt</strain>
    </source>
</reference>
<comment type="function">
    <text evidence="12">Specific in hydrolyzing the terminal glycosidic bond of polygalacturonic acid and oligogalacturonates.</text>
</comment>